<sequence length="41" mass="4590">PKNSSSNDTNTTILNLTTDEQLNNTFSWSDLETSQEDTTII</sequence>
<organism evidence="1 2">
    <name type="scientific">Acaulospora morrowiae</name>
    <dbReference type="NCBI Taxonomy" id="94023"/>
    <lineage>
        <taxon>Eukaryota</taxon>
        <taxon>Fungi</taxon>
        <taxon>Fungi incertae sedis</taxon>
        <taxon>Mucoromycota</taxon>
        <taxon>Glomeromycotina</taxon>
        <taxon>Glomeromycetes</taxon>
        <taxon>Diversisporales</taxon>
        <taxon>Acaulosporaceae</taxon>
        <taxon>Acaulospora</taxon>
    </lineage>
</organism>
<gene>
    <name evidence="1" type="ORF">AMORRO_LOCUS6776</name>
</gene>
<dbReference type="AlphaFoldDB" id="A0A9N9BS49"/>
<reference evidence="1" key="1">
    <citation type="submission" date="2021-06" db="EMBL/GenBank/DDBJ databases">
        <authorList>
            <person name="Kallberg Y."/>
            <person name="Tangrot J."/>
            <person name="Rosling A."/>
        </authorList>
    </citation>
    <scope>NUCLEOTIDE SEQUENCE</scope>
    <source>
        <strain evidence="1">CL551</strain>
    </source>
</reference>
<proteinExistence type="predicted"/>
<dbReference type="EMBL" id="CAJVPV010004707">
    <property type="protein sequence ID" value="CAG8577897.1"/>
    <property type="molecule type" value="Genomic_DNA"/>
</dbReference>
<protein>
    <submittedName>
        <fullName evidence="1">4938_t:CDS:1</fullName>
    </submittedName>
</protein>
<keyword evidence="2" id="KW-1185">Reference proteome</keyword>
<accession>A0A9N9BS49</accession>
<name>A0A9N9BS49_9GLOM</name>
<comment type="caution">
    <text evidence="1">The sequence shown here is derived from an EMBL/GenBank/DDBJ whole genome shotgun (WGS) entry which is preliminary data.</text>
</comment>
<feature type="non-terminal residue" evidence="1">
    <location>
        <position position="1"/>
    </location>
</feature>
<dbReference type="Proteomes" id="UP000789342">
    <property type="component" value="Unassembled WGS sequence"/>
</dbReference>
<evidence type="ECO:0000313" key="1">
    <source>
        <dbReference type="EMBL" id="CAG8577897.1"/>
    </source>
</evidence>
<evidence type="ECO:0000313" key="2">
    <source>
        <dbReference type="Proteomes" id="UP000789342"/>
    </source>
</evidence>